<evidence type="ECO:0000256" key="9">
    <source>
        <dbReference type="SAM" id="MobiDB-lite"/>
    </source>
</evidence>
<proteinExistence type="inferred from homology"/>
<keyword evidence="6 7" id="KW-0460">Magnesium</keyword>
<feature type="binding site" evidence="7">
    <location>
        <position position="94"/>
    </location>
    <ligand>
        <name>Mg(2+)</name>
        <dbReference type="ChEBI" id="CHEBI:18420"/>
        <label>1</label>
        <note>catalytic</note>
    </ligand>
</feature>
<evidence type="ECO:0000313" key="11">
    <source>
        <dbReference type="RefSeq" id="XP_030758146.1"/>
    </source>
</evidence>
<feature type="binding site" evidence="7">
    <location>
        <position position="93"/>
    </location>
    <ligand>
        <name>Mg(2+)</name>
        <dbReference type="ChEBI" id="CHEBI:18420"/>
        <label>2</label>
    </ligand>
</feature>
<dbReference type="InterPro" id="IPR020583">
    <property type="entry name" value="Inositol_monoP_metal-BS"/>
</dbReference>
<dbReference type="Gene3D" id="3.30.540.10">
    <property type="entry name" value="Fructose-1,6-Bisphosphatase, subunit A, domain 1"/>
    <property type="match status" value="1"/>
</dbReference>
<dbReference type="UniPathway" id="UPA00823">
    <property type="reaction ID" value="UER00788"/>
</dbReference>
<comment type="cofactor">
    <cofactor evidence="1 7 8">
        <name>Mg(2+)</name>
        <dbReference type="ChEBI" id="CHEBI:18420"/>
    </cofactor>
</comment>
<dbReference type="FunFam" id="3.40.190.80:FF:000002">
    <property type="entry name" value="Inositol-1-monophosphatase"/>
    <property type="match status" value="1"/>
</dbReference>
<dbReference type="GO" id="GO:0008934">
    <property type="term" value="F:inositol monophosphate 1-phosphatase activity"/>
    <property type="evidence" value="ECO:0007669"/>
    <property type="project" value="InterPro"/>
</dbReference>
<dbReference type="OrthoDB" id="10254945at2759"/>
<dbReference type="PROSITE" id="PS00630">
    <property type="entry name" value="IMP_2"/>
    <property type="match status" value="1"/>
</dbReference>
<dbReference type="GO" id="GO:0046872">
    <property type="term" value="F:metal ion binding"/>
    <property type="evidence" value="ECO:0007669"/>
    <property type="project" value="UniProtKB-KW"/>
</dbReference>
<keyword evidence="5 8" id="KW-0378">Hydrolase</keyword>
<comment type="similarity">
    <text evidence="3 8">Belongs to the inositol monophosphatase superfamily.</text>
</comment>
<sequence length="295" mass="32984">MDKGNVQSYMDFVLPLVLASGKELLTVEDINVEIKDGNVWDIVTEYDRKIEKLLIQKLKKKYPDHKFIGEEESAEKNCISTLTASPTWIIDPIDGTANFVKRMPLTCISVGLTIDKEQVLGVVYNAYANELFTAVKDQGAYLNGKRLKTSGLTEIDKSIFNYEISLAIKNTKLRKLYMSRLNHLIDKVSGIRSYGCAALGLCYVACGRVDAYQCDGLYPWDAAAGTLIVREAGGYVTDSSGKEFDLMQPNFLAASSKELSDQFMAIERQADEEATNKIKNHFLPEQPKLPTEKIK</sequence>
<dbReference type="PANTHER" id="PTHR20854">
    <property type="entry name" value="INOSITOL MONOPHOSPHATASE"/>
    <property type="match status" value="1"/>
</dbReference>
<reference evidence="11 12" key="1">
    <citation type="submission" date="2025-04" db="UniProtKB">
        <authorList>
            <consortium name="RefSeq"/>
        </authorList>
    </citation>
    <scope>IDENTIFICATION</scope>
    <source>
        <tissue evidence="11 12">Gonads</tissue>
    </source>
</reference>
<name>A0A6J2Y4D7_SITOR</name>
<evidence type="ECO:0000256" key="1">
    <source>
        <dbReference type="ARBA" id="ARBA00001946"/>
    </source>
</evidence>
<feature type="binding site" evidence="7">
    <location>
        <position position="91"/>
    </location>
    <ligand>
        <name>Mg(2+)</name>
        <dbReference type="ChEBI" id="CHEBI:18420"/>
        <label>1</label>
        <note>catalytic</note>
    </ligand>
</feature>
<evidence type="ECO:0000313" key="10">
    <source>
        <dbReference type="Proteomes" id="UP000504635"/>
    </source>
</evidence>
<dbReference type="PROSITE" id="PS00629">
    <property type="entry name" value="IMP_1"/>
    <property type="match status" value="1"/>
</dbReference>
<evidence type="ECO:0000313" key="12">
    <source>
        <dbReference type="RefSeq" id="XP_030758147.1"/>
    </source>
</evidence>
<feature type="binding site" evidence="7">
    <location>
        <position position="221"/>
    </location>
    <ligand>
        <name>Mg(2+)</name>
        <dbReference type="ChEBI" id="CHEBI:18420"/>
        <label>1</label>
        <note>catalytic</note>
    </ligand>
</feature>
<evidence type="ECO:0000256" key="4">
    <source>
        <dbReference type="ARBA" id="ARBA00022723"/>
    </source>
</evidence>
<comment type="catalytic activity">
    <reaction evidence="8">
        <text>a myo-inositol phosphate + H2O = myo-inositol + phosphate</text>
        <dbReference type="Rhea" id="RHEA:24056"/>
        <dbReference type="ChEBI" id="CHEBI:15377"/>
        <dbReference type="ChEBI" id="CHEBI:17268"/>
        <dbReference type="ChEBI" id="CHEBI:43474"/>
        <dbReference type="ChEBI" id="CHEBI:84139"/>
        <dbReference type="EC" id="3.1.3.25"/>
    </reaction>
</comment>
<gene>
    <name evidence="11 12" type="primary">LOC115883872</name>
</gene>
<dbReference type="PRINTS" id="PR00378">
    <property type="entry name" value="LIIMPHPHTASE"/>
</dbReference>
<dbReference type="PRINTS" id="PR00377">
    <property type="entry name" value="IMPHPHTASES"/>
</dbReference>
<dbReference type="FunFam" id="3.30.540.10:FF:000004">
    <property type="entry name" value="Inositol-1-monophosphatase"/>
    <property type="match status" value="1"/>
</dbReference>
<dbReference type="KEGG" id="soy:115883872"/>
<dbReference type="Proteomes" id="UP000504635">
    <property type="component" value="Unplaced"/>
</dbReference>
<evidence type="ECO:0000256" key="7">
    <source>
        <dbReference type="PIRSR" id="PIRSR600760-2"/>
    </source>
</evidence>
<comment type="pathway">
    <text evidence="2 8">Polyol metabolism; myo-inositol biosynthesis; myo-inositol from D-glucose 6-phosphate: step 2/2.</text>
</comment>
<dbReference type="Gene3D" id="3.40.190.80">
    <property type="match status" value="1"/>
</dbReference>
<dbReference type="SUPFAM" id="SSF56655">
    <property type="entry name" value="Carbohydrate phosphatase"/>
    <property type="match status" value="1"/>
</dbReference>
<evidence type="ECO:0000256" key="3">
    <source>
        <dbReference type="ARBA" id="ARBA00009759"/>
    </source>
</evidence>
<dbReference type="EC" id="3.1.3.25" evidence="8"/>
<feature type="region of interest" description="Disordered" evidence="9">
    <location>
        <begin position="276"/>
        <end position="295"/>
    </location>
</feature>
<evidence type="ECO:0000256" key="8">
    <source>
        <dbReference type="RuleBase" id="RU364068"/>
    </source>
</evidence>
<protein>
    <recommendedName>
        <fullName evidence="8">Inositol-1-monophosphatase</fullName>
        <ecNumber evidence="8">3.1.3.25</ecNumber>
    </recommendedName>
</protein>
<dbReference type="GO" id="GO:0006021">
    <property type="term" value="P:inositol biosynthetic process"/>
    <property type="evidence" value="ECO:0007669"/>
    <property type="project" value="UniProtKB-UniPathway"/>
</dbReference>
<dbReference type="PANTHER" id="PTHR20854:SF25">
    <property type="entry name" value="INOSITOL-1-MONOPHOSPHATASE"/>
    <property type="match status" value="1"/>
</dbReference>
<dbReference type="Pfam" id="PF00459">
    <property type="entry name" value="Inositol_P"/>
    <property type="match status" value="1"/>
</dbReference>
<dbReference type="CDD" id="cd01639">
    <property type="entry name" value="IMPase"/>
    <property type="match status" value="1"/>
</dbReference>
<dbReference type="InterPro" id="IPR020552">
    <property type="entry name" value="Inositol_monoPase_Li-sen"/>
</dbReference>
<dbReference type="AlphaFoldDB" id="A0A6J2Y4D7"/>
<evidence type="ECO:0000256" key="6">
    <source>
        <dbReference type="ARBA" id="ARBA00022842"/>
    </source>
</evidence>
<accession>A0A6J2Y4D7</accession>
<dbReference type="GeneID" id="115883872"/>
<evidence type="ECO:0000256" key="2">
    <source>
        <dbReference type="ARBA" id="ARBA00005152"/>
    </source>
</evidence>
<feature type="binding site" evidence="7">
    <location>
        <position position="70"/>
    </location>
    <ligand>
        <name>Mg(2+)</name>
        <dbReference type="ChEBI" id="CHEBI:18420"/>
        <label>1</label>
        <note>catalytic</note>
    </ligand>
</feature>
<dbReference type="RefSeq" id="XP_030758147.1">
    <property type="nucleotide sequence ID" value="XM_030902287.1"/>
</dbReference>
<dbReference type="InterPro" id="IPR000760">
    <property type="entry name" value="Inositol_monophosphatase-like"/>
</dbReference>
<dbReference type="GO" id="GO:0007165">
    <property type="term" value="P:signal transduction"/>
    <property type="evidence" value="ECO:0007669"/>
    <property type="project" value="TreeGrafter"/>
</dbReference>
<organism evidence="10 11">
    <name type="scientific">Sitophilus oryzae</name>
    <name type="common">Rice weevil</name>
    <name type="synonym">Curculio oryzae</name>
    <dbReference type="NCBI Taxonomy" id="7048"/>
    <lineage>
        <taxon>Eukaryota</taxon>
        <taxon>Metazoa</taxon>
        <taxon>Ecdysozoa</taxon>
        <taxon>Arthropoda</taxon>
        <taxon>Hexapoda</taxon>
        <taxon>Insecta</taxon>
        <taxon>Pterygota</taxon>
        <taxon>Neoptera</taxon>
        <taxon>Endopterygota</taxon>
        <taxon>Coleoptera</taxon>
        <taxon>Polyphaga</taxon>
        <taxon>Cucujiformia</taxon>
        <taxon>Curculionidae</taxon>
        <taxon>Dryophthorinae</taxon>
        <taxon>Sitophilus</taxon>
    </lineage>
</organism>
<keyword evidence="4 7" id="KW-0479">Metal-binding</keyword>
<evidence type="ECO:0000256" key="5">
    <source>
        <dbReference type="ARBA" id="ARBA00022801"/>
    </source>
</evidence>
<dbReference type="InterPro" id="IPR033942">
    <property type="entry name" value="IMPase"/>
</dbReference>
<dbReference type="InterPro" id="IPR020550">
    <property type="entry name" value="Inositol_monophosphatase_CS"/>
</dbReference>
<keyword evidence="10" id="KW-1185">Reference proteome</keyword>
<dbReference type="RefSeq" id="XP_030758146.1">
    <property type="nucleotide sequence ID" value="XM_030902286.1"/>
</dbReference>
<dbReference type="GO" id="GO:0046854">
    <property type="term" value="P:phosphatidylinositol phosphate biosynthetic process"/>
    <property type="evidence" value="ECO:0007669"/>
    <property type="project" value="InterPro"/>
</dbReference>